<keyword evidence="3" id="KW-1185">Reference proteome</keyword>
<evidence type="ECO:0000256" key="1">
    <source>
        <dbReference type="SAM" id="Phobius"/>
    </source>
</evidence>
<reference evidence="2 3" key="1">
    <citation type="journal article" date="2022" name="J Glob Antimicrob Resist">
        <title>First complete genome of a multidrug resistant strain of the novel human pathogen Kalamiella piersonii (GABEKP28) identified in human saliva.</title>
        <authorList>
            <person name="McDonagh F."/>
            <person name="Singh N.K."/>
            <person name="Venkateswaran K."/>
            <person name="Lonappan A.M."/>
            <person name="Hallahan B."/>
            <person name="Tuohy A."/>
            <person name="Burke L."/>
            <person name="Kovarova A."/>
            <person name="Miliotis G."/>
        </authorList>
    </citation>
    <scope>NUCLEOTIDE SEQUENCE [LARGE SCALE GENOMIC DNA]</scope>
    <source>
        <strain evidence="2 3">GABEKP28</strain>
    </source>
</reference>
<keyword evidence="1" id="KW-0472">Membrane</keyword>
<keyword evidence="1" id="KW-1133">Transmembrane helix</keyword>
<evidence type="ECO:0000313" key="2">
    <source>
        <dbReference type="EMBL" id="WBG93548.1"/>
    </source>
</evidence>
<dbReference type="RefSeq" id="WP_146053891.1">
    <property type="nucleotide sequence ID" value="NZ_CP104761.1"/>
</dbReference>
<sequence>MKINLELVLNRIASSLAPYFFIWFAAENLFKQSPHVNTWQLAFSAICWAIGLLWFYAQTVGLFHFFKQKILSILNQS</sequence>
<name>A0AAJ5UCK6_9GAMM</name>
<geneLocation type="plasmid" evidence="2 3">
    <name>pGABEKP28_3</name>
</geneLocation>
<feature type="transmembrane region" description="Helical" evidence="1">
    <location>
        <begin position="38"/>
        <end position="57"/>
    </location>
</feature>
<dbReference type="EMBL" id="CP104761">
    <property type="protein sequence ID" value="WBG93548.1"/>
    <property type="molecule type" value="Genomic_DNA"/>
</dbReference>
<keyword evidence="1" id="KW-0812">Transmembrane</keyword>
<gene>
    <name evidence="2" type="ORF">N5580_22295</name>
</gene>
<keyword evidence="2" id="KW-0614">Plasmid</keyword>
<evidence type="ECO:0000313" key="3">
    <source>
        <dbReference type="Proteomes" id="UP001211544"/>
    </source>
</evidence>
<dbReference type="Proteomes" id="UP001211544">
    <property type="component" value="Plasmid pGABEKP28_3"/>
</dbReference>
<dbReference type="KEGG" id="kpie:N5580_22295"/>
<protein>
    <submittedName>
        <fullName evidence="2">Uncharacterized protein</fullName>
    </submittedName>
</protein>
<feature type="transmembrane region" description="Helical" evidence="1">
    <location>
        <begin position="7"/>
        <end position="26"/>
    </location>
</feature>
<proteinExistence type="predicted"/>
<dbReference type="AlphaFoldDB" id="A0AAJ5UCK6"/>
<accession>A0AAJ5UCK6</accession>
<organism evidence="2 3">
    <name type="scientific">Pantoea piersonii</name>
    <dbReference type="NCBI Taxonomy" id="2364647"/>
    <lineage>
        <taxon>Bacteria</taxon>
        <taxon>Pseudomonadati</taxon>
        <taxon>Pseudomonadota</taxon>
        <taxon>Gammaproteobacteria</taxon>
        <taxon>Enterobacterales</taxon>
        <taxon>Erwiniaceae</taxon>
        <taxon>Pantoea</taxon>
    </lineage>
</organism>